<dbReference type="GO" id="GO:0000155">
    <property type="term" value="F:phosphorelay sensor kinase activity"/>
    <property type="evidence" value="ECO:0007669"/>
    <property type="project" value="InterPro"/>
</dbReference>
<dbReference type="InterPro" id="IPR028979">
    <property type="entry name" value="Ser_kin/Pase_Hpr-like_N_sf"/>
</dbReference>
<dbReference type="HAMAP" id="MF_01249">
    <property type="entry name" value="HPr_kinase"/>
    <property type="match status" value="1"/>
</dbReference>
<feature type="active site" evidence="14">
    <location>
        <position position="139"/>
    </location>
</feature>
<feature type="binding site" evidence="14">
    <location>
        <begin position="154"/>
        <end position="161"/>
    </location>
    <ligand>
        <name>ATP</name>
        <dbReference type="ChEBI" id="CHEBI:30616"/>
    </ligand>
</feature>
<evidence type="ECO:0000256" key="1">
    <source>
        <dbReference type="ARBA" id="ARBA00001120"/>
    </source>
</evidence>
<evidence type="ECO:0000256" key="8">
    <source>
        <dbReference type="ARBA" id="ARBA00022777"/>
    </source>
</evidence>
<keyword evidence="8 14" id="KW-0418">Kinase</keyword>
<evidence type="ECO:0000259" key="16">
    <source>
        <dbReference type="Pfam" id="PF07475"/>
    </source>
</evidence>
<proteinExistence type="inferred from homology"/>
<feature type="active site" evidence="14">
    <location>
        <position position="160"/>
    </location>
</feature>
<keyword evidence="12 14" id="KW-0119">Carbohydrate metabolism</keyword>
<comment type="cofactor">
    <cofactor evidence="2 14">
        <name>Mg(2+)</name>
        <dbReference type="ChEBI" id="CHEBI:18420"/>
    </cofactor>
</comment>
<feature type="region of interest" description="Important for the catalytic mechanism of both phosphorylation and dephosphorylation" evidence="14">
    <location>
        <begin position="201"/>
        <end position="210"/>
    </location>
</feature>
<evidence type="ECO:0000256" key="12">
    <source>
        <dbReference type="ARBA" id="ARBA00023277"/>
    </source>
</evidence>
<comment type="subunit">
    <text evidence="14">Homohexamer.</text>
</comment>
<evidence type="ECO:0000313" key="18">
    <source>
        <dbReference type="Proteomes" id="UP000298381"/>
    </source>
</evidence>
<dbReference type="InterPro" id="IPR027417">
    <property type="entry name" value="P-loop_NTPase"/>
</dbReference>
<keyword evidence="5 14" id="KW-0808">Transferase</keyword>
<organism evidence="17 18">
    <name type="scientific">Soehngenia longivitae</name>
    <dbReference type="NCBI Taxonomy" id="2562294"/>
    <lineage>
        <taxon>Bacteria</taxon>
        <taxon>Bacillati</taxon>
        <taxon>Bacillota</taxon>
        <taxon>Tissierellia</taxon>
        <taxon>Tissierellales</taxon>
        <taxon>Tissierellaceae</taxon>
        <taxon>Soehngenia</taxon>
    </lineage>
</organism>
<feature type="binding site" evidence="14">
    <location>
        <position position="202"/>
    </location>
    <ligand>
        <name>Mg(2+)</name>
        <dbReference type="ChEBI" id="CHEBI:18420"/>
    </ligand>
</feature>
<evidence type="ECO:0000256" key="13">
    <source>
        <dbReference type="ARBA" id="ARBA00047657"/>
    </source>
</evidence>
<dbReference type="GO" id="GO:0004674">
    <property type="term" value="F:protein serine/threonine kinase activity"/>
    <property type="evidence" value="ECO:0007669"/>
    <property type="project" value="UniProtKB-KW"/>
</dbReference>
<evidence type="ECO:0000259" key="15">
    <source>
        <dbReference type="Pfam" id="PF02603"/>
    </source>
</evidence>
<reference evidence="17 18" key="1">
    <citation type="submission" date="2019-03" db="EMBL/GenBank/DDBJ databases">
        <title>Draft genome sequence data and analysis of a Fermenting Bacterium, Soehngenia longevitae strain 1933PT, isolated from petroleum reservoir in Azerbaijan.</title>
        <authorList>
            <person name="Grouzdev D.S."/>
            <person name="Bidzhieva S.K."/>
            <person name="Sokolova D.S."/>
            <person name="Tourova T.P."/>
            <person name="Poltaraus A.B."/>
            <person name="Nazina T.N."/>
        </authorList>
    </citation>
    <scope>NUCLEOTIDE SEQUENCE [LARGE SCALE GENOMIC DNA]</scope>
    <source>
        <strain evidence="17 18">1933P</strain>
    </source>
</reference>
<dbReference type="CDD" id="cd01918">
    <property type="entry name" value="HprK_C"/>
    <property type="match status" value="1"/>
</dbReference>
<dbReference type="RefSeq" id="WP_135270914.1">
    <property type="nucleotide sequence ID" value="NZ_SRIB01000005.1"/>
</dbReference>
<evidence type="ECO:0000256" key="7">
    <source>
        <dbReference type="ARBA" id="ARBA00022741"/>
    </source>
</evidence>
<dbReference type="EC" id="2.7.11.-" evidence="14"/>
<keyword evidence="18" id="KW-1185">Reference proteome</keyword>
<gene>
    <name evidence="14 17" type="primary">hprK</name>
    <name evidence="17" type="ORF">E4100_04825</name>
</gene>
<evidence type="ECO:0000256" key="6">
    <source>
        <dbReference type="ARBA" id="ARBA00022723"/>
    </source>
</evidence>
<feature type="domain" description="HPr(Ser) kinase/phosphorylase N-terminal" evidence="15">
    <location>
        <begin position="7"/>
        <end position="126"/>
    </location>
</feature>
<feature type="binding site" evidence="14">
    <location>
        <position position="161"/>
    </location>
    <ligand>
        <name>Mg(2+)</name>
        <dbReference type="ChEBI" id="CHEBI:18420"/>
    </ligand>
</feature>
<evidence type="ECO:0000256" key="11">
    <source>
        <dbReference type="ARBA" id="ARBA00023268"/>
    </source>
</evidence>
<comment type="miscellaneous">
    <text evidence="14">Both phosphorylation and phosphorolysis are carried out by the same active site and suggest a common mechanism for both reactions.</text>
</comment>
<dbReference type="InterPro" id="IPR011104">
    <property type="entry name" value="Hpr_kin/Pase_C"/>
</dbReference>
<evidence type="ECO:0000256" key="14">
    <source>
        <dbReference type="HAMAP-Rule" id="MF_01249"/>
    </source>
</evidence>
<feature type="domain" description="HPr kinase/phosphorylase C-terminal" evidence="16">
    <location>
        <begin position="131"/>
        <end position="298"/>
    </location>
</feature>
<evidence type="ECO:0000256" key="10">
    <source>
        <dbReference type="ARBA" id="ARBA00022842"/>
    </source>
</evidence>
<dbReference type="FunFam" id="3.40.50.300:FF:000174">
    <property type="entry name" value="HPr kinase/phosphorylase"/>
    <property type="match status" value="1"/>
</dbReference>
<evidence type="ECO:0000256" key="3">
    <source>
        <dbReference type="ARBA" id="ARBA00006883"/>
    </source>
</evidence>
<keyword evidence="9 14" id="KW-0067">ATP-binding</keyword>
<dbReference type="AlphaFoldDB" id="A0A4Z0D6A2"/>
<dbReference type="Proteomes" id="UP000298381">
    <property type="component" value="Unassembled WGS sequence"/>
</dbReference>
<comment type="domain">
    <text evidence="14">The Walker A ATP-binding motif also binds Pi and PPi.</text>
</comment>
<sequence length="312" mass="35616">MEYVALIDIIKELNLKVLHSSKDIEKVIISTTEISRPGLQMTGYYEKFVPERVQIIGSAEWQYLSDLGDEKRYQVLDKFLSYPIPVLIISRNLPVFDELIELSEKHDRNLVVGNKATSRIINDLVNLISLKLAPTITLHGVMMEVYGIGVLITGKSGVGKSETALDLITRGSRLIADDLVEIKRVEDTLRGSCPEIIRYFLEIRGIGIIDIERIYGIGAVKQFDYIDLVVHLESWDEEKEYDRIGLEEEKIEILGIEVPRVVIPVKTGRNIAMIVEVAAKNNRQKRLGYNAAEALNERVKKKIEERQFFYKE</sequence>
<dbReference type="GO" id="GO:0000287">
    <property type="term" value="F:magnesium ion binding"/>
    <property type="evidence" value="ECO:0007669"/>
    <property type="project" value="UniProtKB-UniRule"/>
</dbReference>
<name>A0A4Z0D6A2_9FIRM</name>
<dbReference type="GO" id="GO:0006109">
    <property type="term" value="P:regulation of carbohydrate metabolic process"/>
    <property type="evidence" value="ECO:0007669"/>
    <property type="project" value="UniProtKB-UniRule"/>
</dbReference>
<comment type="catalytic activity">
    <reaction evidence="1 14">
        <text>[HPr protein]-L-serine + ATP = [HPr protein]-O-phospho-L-serine + ADP + H(+)</text>
        <dbReference type="Rhea" id="RHEA:46600"/>
        <dbReference type="Rhea" id="RHEA-COMP:11602"/>
        <dbReference type="Rhea" id="RHEA-COMP:11603"/>
        <dbReference type="ChEBI" id="CHEBI:15378"/>
        <dbReference type="ChEBI" id="CHEBI:29999"/>
        <dbReference type="ChEBI" id="CHEBI:30616"/>
        <dbReference type="ChEBI" id="CHEBI:83421"/>
        <dbReference type="ChEBI" id="CHEBI:456216"/>
    </reaction>
</comment>
<dbReference type="OrthoDB" id="9778803at2"/>
<dbReference type="EC" id="2.7.4.-" evidence="14"/>
<evidence type="ECO:0000256" key="4">
    <source>
        <dbReference type="ARBA" id="ARBA00022527"/>
    </source>
</evidence>
<keyword evidence="4 14" id="KW-0723">Serine/threonine-protein kinase</keyword>
<feature type="region of interest" description="Important for the catalytic mechanism of dephosphorylation" evidence="14">
    <location>
        <begin position="264"/>
        <end position="269"/>
    </location>
</feature>
<comment type="similarity">
    <text evidence="3 14">Belongs to the HPrK/P family.</text>
</comment>
<dbReference type="Gene3D" id="3.40.50.300">
    <property type="entry name" value="P-loop containing nucleotide triphosphate hydrolases"/>
    <property type="match status" value="1"/>
</dbReference>
<feature type="active site" evidence="14">
    <location>
        <position position="243"/>
    </location>
</feature>
<dbReference type="PANTHER" id="PTHR30305">
    <property type="entry name" value="PROTEIN YJDM-RELATED"/>
    <property type="match status" value="1"/>
</dbReference>
<comment type="function">
    <text evidence="14">Catalyzes the ATP- as well as the pyrophosphate-dependent phosphorylation of a specific serine residue in HPr, a phosphocarrier protein of the phosphoenolpyruvate-dependent sugar phosphotransferase system (PTS). HprK/P also catalyzes the pyrophosphate-producing, inorganic phosphate-dependent dephosphorylation (phosphorolysis) of seryl-phosphorylated HPr (P-Ser-HPr). The two antagonistic activities of HprK/P are regulated by several intracellular metabolites, which change their concentration in response to the absence or presence of rapidly metabolisable carbon sources (glucose, fructose, etc.) in the growth medium. Therefore, by controlling the phosphorylation state of HPr, HPrK/P is a sensor enzyme that plays a major role in the regulation of carbon metabolism and sugar transport: it mediates carbon catabolite repression (CCR), and regulates PTS-catalyzed carbohydrate uptake and inducer exclusion.</text>
</comment>
<comment type="caution">
    <text evidence="17">The sequence shown here is derived from an EMBL/GenBank/DDBJ whole genome shotgun (WGS) entry which is preliminary data.</text>
</comment>
<evidence type="ECO:0000256" key="5">
    <source>
        <dbReference type="ARBA" id="ARBA00022679"/>
    </source>
</evidence>
<evidence type="ECO:0000256" key="2">
    <source>
        <dbReference type="ARBA" id="ARBA00001946"/>
    </source>
</evidence>
<dbReference type="Gene3D" id="3.40.1390.20">
    <property type="entry name" value="HprK N-terminal domain-like"/>
    <property type="match status" value="1"/>
</dbReference>
<dbReference type="SUPFAM" id="SSF53795">
    <property type="entry name" value="PEP carboxykinase-like"/>
    <property type="match status" value="1"/>
</dbReference>
<keyword evidence="7 14" id="KW-0547">Nucleotide-binding</keyword>
<dbReference type="InterPro" id="IPR003755">
    <property type="entry name" value="HPr(Ser)_kin/Pase"/>
</dbReference>
<dbReference type="Pfam" id="PF07475">
    <property type="entry name" value="Hpr_kinase_C"/>
    <property type="match status" value="1"/>
</dbReference>
<evidence type="ECO:0000256" key="9">
    <source>
        <dbReference type="ARBA" id="ARBA00022840"/>
    </source>
</evidence>
<protein>
    <recommendedName>
        <fullName evidence="14">HPr kinase/phosphorylase</fullName>
        <shortName evidence="14">HPrK/P</shortName>
        <ecNumber evidence="14">2.7.11.-</ecNumber>
        <ecNumber evidence="14">2.7.4.-</ecNumber>
    </recommendedName>
    <alternativeName>
        <fullName evidence="14">HPr(Ser) kinase/phosphorylase</fullName>
    </alternativeName>
</protein>
<dbReference type="PANTHER" id="PTHR30305:SF1">
    <property type="entry name" value="HPR KINASE_PHOSPHORYLASE"/>
    <property type="match status" value="1"/>
</dbReference>
<keyword evidence="6 14" id="KW-0479">Metal-binding</keyword>
<dbReference type="Pfam" id="PF02603">
    <property type="entry name" value="Hpr_kinase_N"/>
    <property type="match status" value="1"/>
</dbReference>
<feature type="active site" description="Proton acceptor; for phosphorylation activity. Proton donor; for dephosphorylation activity" evidence="14">
    <location>
        <position position="178"/>
    </location>
</feature>
<evidence type="ECO:0000313" key="17">
    <source>
        <dbReference type="EMBL" id="TFZ40396.1"/>
    </source>
</evidence>
<keyword evidence="10 14" id="KW-0460">Magnesium</keyword>
<comment type="catalytic activity">
    <reaction evidence="13 14">
        <text>[HPr protein]-O-phospho-L-serine + phosphate + H(+) = [HPr protein]-L-serine + diphosphate</text>
        <dbReference type="Rhea" id="RHEA:46604"/>
        <dbReference type="Rhea" id="RHEA-COMP:11602"/>
        <dbReference type="Rhea" id="RHEA-COMP:11603"/>
        <dbReference type="ChEBI" id="CHEBI:15378"/>
        <dbReference type="ChEBI" id="CHEBI:29999"/>
        <dbReference type="ChEBI" id="CHEBI:33019"/>
        <dbReference type="ChEBI" id="CHEBI:43474"/>
        <dbReference type="ChEBI" id="CHEBI:83421"/>
    </reaction>
</comment>
<dbReference type="NCBIfam" id="TIGR00679">
    <property type="entry name" value="hpr-ser"/>
    <property type="match status" value="1"/>
</dbReference>
<keyword evidence="11 14" id="KW-0511">Multifunctional enzyme</keyword>
<accession>A0A4Z0D6A2</accession>
<dbReference type="GO" id="GO:0004712">
    <property type="term" value="F:protein serine/threonine/tyrosine kinase activity"/>
    <property type="evidence" value="ECO:0007669"/>
    <property type="project" value="UniProtKB-UniRule"/>
</dbReference>
<dbReference type="GO" id="GO:0005524">
    <property type="term" value="F:ATP binding"/>
    <property type="evidence" value="ECO:0007669"/>
    <property type="project" value="UniProtKB-UniRule"/>
</dbReference>
<dbReference type="SUPFAM" id="SSF75138">
    <property type="entry name" value="HprK N-terminal domain-like"/>
    <property type="match status" value="1"/>
</dbReference>
<dbReference type="InterPro" id="IPR011126">
    <property type="entry name" value="Hpr_kin/Pase_Hpr_N"/>
</dbReference>
<dbReference type="EMBL" id="SRIB01000005">
    <property type="protein sequence ID" value="TFZ40396.1"/>
    <property type="molecule type" value="Genomic_DNA"/>
</dbReference>